<dbReference type="Gene3D" id="1.20.5.740">
    <property type="entry name" value="Single helix bin"/>
    <property type="match status" value="1"/>
</dbReference>
<dbReference type="GO" id="GO:0051082">
    <property type="term" value="F:unfolded protein binding"/>
    <property type="evidence" value="ECO:0007669"/>
    <property type="project" value="TreeGrafter"/>
</dbReference>
<dbReference type="FunFam" id="1.20.5.740:FF:000002">
    <property type="entry name" value="NudC domain-containing protein 2"/>
    <property type="match status" value="1"/>
</dbReference>
<dbReference type="PANTHER" id="PTHR12356:SF18">
    <property type="entry name" value="NUDC DOMAIN-CONTAINING PROTEIN 2"/>
    <property type="match status" value="1"/>
</dbReference>
<evidence type="ECO:0000313" key="4">
    <source>
        <dbReference type="Proteomes" id="UP001152523"/>
    </source>
</evidence>
<dbReference type="Pfam" id="PF04969">
    <property type="entry name" value="CS"/>
    <property type="match status" value="1"/>
</dbReference>
<dbReference type="PANTHER" id="PTHR12356">
    <property type="entry name" value="NUCLEAR MOVEMENT PROTEIN NUDC"/>
    <property type="match status" value="1"/>
</dbReference>
<sequence length="186" mass="21488">MTLLVKKQARERDREVVERSSNSLEASGMADKLAPEKRHSFTHNDQKVFEWDQTLEELNIYINLPENVPKKLFYCTIKSKHLEVGIKGNPPYLSHDLSNHVKTDCSFWTLEDDIMHVTLQKRDKGQTWPSPIMGQGQLDPYATDIEQKRLMLQRFQEENPGFDFSQAQFSGNCPDPKTFMGGIRST</sequence>
<dbReference type="FunFam" id="2.60.40.790:FF:000051">
    <property type="entry name" value="nudC domain-containing protein 2"/>
    <property type="match status" value="1"/>
</dbReference>
<name>A0AAV0EB26_9ASTE</name>
<dbReference type="AlphaFoldDB" id="A0AAV0EB26"/>
<gene>
    <name evidence="3" type="ORF">CEPIT_LOCUS23406</name>
</gene>
<dbReference type="InterPro" id="IPR037898">
    <property type="entry name" value="NudC_fam"/>
</dbReference>
<dbReference type="CDD" id="cd06467">
    <property type="entry name" value="p23_NUDC_like"/>
    <property type="match status" value="1"/>
</dbReference>
<feature type="compositionally biased region" description="Basic and acidic residues" evidence="1">
    <location>
        <begin position="8"/>
        <end position="18"/>
    </location>
</feature>
<evidence type="ECO:0000256" key="1">
    <source>
        <dbReference type="SAM" id="MobiDB-lite"/>
    </source>
</evidence>
<feature type="region of interest" description="Disordered" evidence="1">
    <location>
        <begin position="1"/>
        <end position="37"/>
    </location>
</feature>
<dbReference type="GO" id="GO:0005737">
    <property type="term" value="C:cytoplasm"/>
    <property type="evidence" value="ECO:0007669"/>
    <property type="project" value="TreeGrafter"/>
</dbReference>
<dbReference type="Gene3D" id="2.60.40.790">
    <property type="match status" value="1"/>
</dbReference>
<dbReference type="GO" id="GO:0006457">
    <property type="term" value="P:protein folding"/>
    <property type="evidence" value="ECO:0007669"/>
    <property type="project" value="TreeGrafter"/>
</dbReference>
<keyword evidence="4" id="KW-1185">Reference proteome</keyword>
<dbReference type="InterPro" id="IPR007052">
    <property type="entry name" value="CS_dom"/>
</dbReference>
<dbReference type="GO" id="GO:0006950">
    <property type="term" value="P:response to stress"/>
    <property type="evidence" value="ECO:0007669"/>
    <property type="project" value="UniProtKB-ARBA"/>
</dbReference>
<accession>A0AAV0EB26</accession>
<dbReference type="EMBL" id="CAMAPF010000919">
    <property type="protein sequence ID" value="CAH9121048.1"/>
    <property type="molecule type" value="Genomic_DNA"/>
</dbReference>
<dbReference type="SUPFAM" id="SSF49764">
    <property type="entry name" value="HSP20-like chaperones"/>
    <property type="match status" value="1"/>
</dbReference>
<protein>
    <recommendedName>
        <fullName evidence="2">CS domain-containing protein</fullName>
    </recommendedName>
</protein>
<dbReference type="InterPro" id="IPR008978">
    <property type="entry name" value="HSP20-like_chaperone"/>
</dbReference>
<dbReference type="Proteomes" id="UP001152523">
    <property type="component" value="Unassembled WGS sequence"/>
</dbReference>
<dbReference type="PROSITE" id="PS51203">
    <property type="entry name" value="CS"/>
    <property type="match status" value="1"/>
</dbReference>
<reference evidence="3" key="1">
    <citation type="submission" date="2022-07" db="EMBL/GenBank/DDBJ databases">
        <authorList>
            <person name="Macas J."/>
            <person name="Novak P."/>
            <person name="Neumann P."/>
        </authorList>
    </citation>
    <scope>NUCLEOTIDE SEQUENCE</scope>
</reference>
<comment type="caution">
    <text evidence="3">The sequence shown here is derived from an EMBL/GenBank/DDBJ whole genome shotgun (WGS) entry which is preliminary data.</text>
</comment>
<evidence type="ECO:0000313" key="3">
    <source>
        <dbReference type="EMBL" id="CAH9121048.1"/>
    </source>
</evidence>
<organism evidence="3 4">
    <name type="scientific">Cuscuta epithymum</name>
    <dbReference type="NCBI Taxonomy" id="186058"/>
    <lineage>
        <taxon>Eukaryota</taxon>
        <taxon>Viridiplantae</taxon>
        <taxon>Streptophyta</taxon>
        <taxon>Embryophyta</taxon>
        <taxon>Tracheophyta</taxon>
        <taxon>Spermatophyta</taxon>
        <taxon>Magnoliopsida</taxon>
        <taxon>eudicotyledons</taxon>
        <taxon>Gunneridae</taxon>
        <taxon>Pentapetalae</taxon>
        <taxon>asterids</taxon>
        <taxon>lamiids</taxon>
        <taxon>Solanales</taxon>
        <taxon>Convolvulaceae</taxon>
        <taxon>Cuscuteae</taxon>
        <taxon>Cuscuta</taxon>
        <taxon>Cuscuta subgen. Cuscuta</taxon>
    </lineage>
</organism>
<evidence type="ECO:0000259" key="2">
    <source>
        <dbReference type="PROSITE" id="PS51203"/>
    </source>
</evidence>
<proteinExistence type="predicted"/>
<feature type="domain" description="CS" evidence="2">
    <location>
        <begin position="44"/>
        <end position="132"/>
    </location>
</feature>